<reference evidence="2 3" key="1">
    <citation type="submission" date="2023-03" db="EMBL/GenBank/DDBJ databases">
        <title>High-quality genome of Scylla paramamosain provides insights in environmental adaptation.</title>
        <authorList>
            <person name="Zhang L."/>
        </authorList>
    </citation>
    <scope>NUCLEOTIDE SEQUENCE [LARGE SCALE GENOMIC DNA]</scope>
    <source>
        <strain evidence="2">LZ_2023a</strain>
        <tissue evidence="2">Muscle</tissue>
    </source>
</reference>
<name>A0AAW0SEI9_SCYPA</name>
<sequence length="202" mass="21649">MLSSPSEEDCGKCTGQQNIFRSSSMTLGGRSSSPHSTSSASHPPITTTTTTTRVQGESPKSLQSTTTTTTSGGHDYWVLRRASSVDSQLSVDSRAHRSGSSKPQWAQVTVGHTQVRGHMATVHDLTHKSGYHPSGVDTEVDSSTTTTTTTTRLTRNNITNTVTPVIGRLPSPCGWREPSPPYTPSTHSKNHTLPKGCSFLQI</sequence>
<keyword evidence="3" id="KW-1185">Reference proteome</keyword>
<accession>A0AAW0SEI9</accession>
<feature type="compositionally biased region" description="Polar residues" evidence="1">
    <location>
        <begin position="53"/>
        <end position="64"/>
    </location>
</feature>
<evidence type="ECO:0000256" key="1">
    <source>
        <dbReference type="SAM" id="MobiDB-lite"/>
    </source>
</evidence>
<gene>
    <name evidence="2" type="ORF">O3P69_020938</name>
</gene>
<feature type="region of interest" description="Disordered" evidence="1">
    <location>
        <begin position="1"/>
        <end position="73"/>
    </location>
</feature>
<comment type="caution">
    <text evidence="2">The sequence shown here is derived from an EMBL/GenBank/DDBJ whole genome shotgun (WGS) entry which is preliminary data.</text>
</comment>
<organism evidence="2 3">
    <name type="scientific">Scylla paramamosain</name>
    <name type="common">Mud crab</name>
    <dbReference type="NCBI Taxonomy" id="85552"/>
    <lineage>
        <taxon>Eukaryota</taxon>
        <taxon>Metazoa</taxon>
        <taxon>Ecdysozoa</taxon>
        <taxon>Arthropoda</taxon>
        <taxon>Crustacea</taxon>
        <taxon>Multicrustacea</taxon>
        <taxon>Malacostraca</taxon>
        <taxon>Eumalacostraca</taxon>
        <taxon>Eucarida</taxon>
        <taxon>Decapoda</taxon>
        <taxon>Pleocyemata</taxon>
        <taxon>Brachyura</taxon>
        <taxon>Eubrachyura</taxon>
        <taxon>Portunoidea</taxon>
        <taxon>Portunidae</taxon>
        <taxon>Portuninae</taxon>
        <taxon>Scylla</taxon>
    </lineage>
</organism>
<dbReference type="EMBL" id="JARAKH010001276">
    <property type="protein sequence ID" value="KAK8373245.1"/>
    <property type="molecule type" value="Genomic_DNA"/>
</dbReference>
<dbReference type="AlphaFoldDB" id="A0AAW0SEI9"/>
<dbReference type="Proteomes" id="UP001487740">
    <property type="component" value="Unassembled WGS sequence"/>
</dbReference>
<evidence type="ECO:0000313" key="2">
    <source>
        <dbReference type="EMBL" id="KAK8373245.1"/>
    </source>
</evidence>
<feature type="compositionally biased region" description="Low complexity" evidence="1">
    <location>
        <begin position="21"/>
        <end position="52"/>
    </location>
</feature>
<protein>
    <submittedName>
        <fullName evidence="2">Uncharacterized protein</fullName>
    </submittedName>
</protein>
<proteinExistence type="predicted"/>
<feature type="region of interest" description="Disordered" evidence="1">
    <location>
        <begin position="126"/>
        <end position="149"/>
    </location>
</feature>
<evidence type="ECO:0000313" key="3">
    <source>
        <dbReference type="Proteomes" id="UP001487740"/>
    </source>
</evidence>